<evidence type="ECO:0000313" key="1">
    <source>
        <dbReference type="EMBL" id="KAF7418006.1"/>
    </source>
</evidence>
<sequence length="67" mass="7331">MDESDLQLAKAMASLEVEENTPSKTVVSRMQDKQQTFRNHIKCDGGVMVSIVAFQAVDPGSIPGHRT</sequence>
<proteinExistence type="predicted"/>
<name>A0A834U621_VESGE</name>
<accession>A0A834U621</accession>
<protein>
    <submittedName>
        <fullName evidence="1">Uncharacterized protein</fullName>
    </submittedName>
</protein>
<evidence type="ECO:0000313" key="2">
    <source>
        <dbReference type="Proteomes" id="UP000617340"/>
    </source>
</evidence>
<dbReference type="EMBL" id="JACSDZ010000001">
    <property type="protein sequence ID" value="KAF7418006.1"/>
    <property type="molecule type" value="Genomic_DNA"/>
</dbReference>
<organism evidence="1 2">
    <name type="scientific">Vespula germanica</name>
    <name type="common">German yellow jacket</name>
    <name type="synonym">Paravespula germanica</name>
    <dbReference type="NCBI Taxonomy" id="30212"/>
    <lineage>
        <taxon>Eukaryota</taxon>
        <taxon>Metazoa</taxon>
        <taxon>Ecdysozoa</taxon>
        <taxon>Arthropoda</taxon>
        <taxon>Hexapoda</taxon>
        <taxon>Insecta</taxon>
        <taxon>Pterygota</taxon>
        <taxon>Neoptera</taxon>
        <taxon>Endopterygota</taxon>
        <taxon>Hymenoptera</taxon>
        <taxon>Apocrita</taxon>
        <taxon>Aculeata</taxon>
        <taxon>Vespoidea</taxon>
        <taxon>Vespidae</taxon>
        <taxon>Vespinae</taxon>
        <taxon>Vespula</taxon>
    </lineage>
</organism>
<reference evidence="1" key="1">
    <citation type="journal article" date="2020" name="G3 (Bethesda)">
        <title>High-Quality Assemblies for Three Invasive Social Wasps from the &lt;i&gt;Vespula&lt;/i&gt; Genus.</title>
        <authorList>
            <person name="Harrop T.W.R."/>
            <person name="Guhlin J."/>
            <person name="McLaughlin G.M."/>
            <person name="Permina E."/>
            <person name="Stockwell P."/>
            <person name="Gilligan J."/>
            <person name="Le Lec M.F."/>
            <person name="Gruber M.A.M."/>
            <person name="Quinn O."/>
            <person name="Lovegrove M."/>
            <person name="Duncan E.J."/>
            <person name="Remnant E.J."/>
            <person name="Van Eeckhoven J."/>
            <person name="Graham B."/>
            <person name="Knapp R.A."/>
            <person name="Langford K.W."/>
            <person name="Kronenberg Z."/>
            <person name="Press M.O."/>
            <person name="Eacker S.M."/>
            <person name="Wilson-Rankin E.E."/>
            <person name="Purcell J."/>
            <person name="Lester P.J."/>
            <person name="Dearden P.K."/>
        </authorList>
    </citation>
    <scope>NUCLEOTIDE SEQUENCE</scope>
    <source>
        <strain evidence="1">Linc-1</strain>
    </source>
</reference>
<dbReference type="AlphaFoldDB" id="A0A834U621"/>
<comment type="caution">
    <text evidence="1">The sequence shown here is derived from an EMBL/GenBank/DDBJ whole genome shotgun (WGS) entry which is preliminary data.</text>
</comment>
<gene>
    <name evidence="1" type="ORF">HZH68_000659</name>
</gene>
<dbReference type="Proteomes" id="UP000617340">
    <property type="component" value="Unassembled WGS sequence"/>
</dbReference>
<keyword evidence="2" id="KW-1185">Reference proteome</keyword>